<feature type="compositionally biased region" description="Basic and acidic residues" evidence="1">
    <location>
        <begin position="330"/>
        <end position="367"/>
    </location>
</feature>
<feature type="compositionally biased region" description="Polar residues" evidence="1">
    <location>
        <begin position="561"/>
        <end position="571"/>
    </location>
</feature>
<dbReference type="PANTHER" id="PTHR22306:SF2">
    <property type="entry name" value="CHROMOSOME 7 OPEN READING FRAME 50"/>
    <property type="match status" value="1"/>
</dbReference>
<dbReference type="PANTHER" id="PTHR22306">
    <property type="entry name" value="CHROMOSOME 7 OPEN READING FRAME 50"/>
    <property type="match status" value="1"/>
</dbReference>
<dbReference type="InterPro" id="IPR019327">
    <property type="entry name" value="WKF"/>
</dbReference>
<feature type="compositionally biased region" description="Acidic residues" evidence="1">
    <location>
        <begin position="485"/>
        <end position="500"/>
    </location>
</feature>
<feature type="compositionally biased region" description="Basic residues" evidence="1">
    <location>
        <begin position="517"/>
        <end position="526"/>
    </location>
</feature>
<feature type="compositionally biased region" description="Basic and acidic residues" evidence="1">
    <location>
        <begin position="40"/>
        <end position="50"/>
    </location>
</feature>
<keyword evidence="4" id="KW-1185">Reference proteome</keyword>
<feature type="region of interest" description="Disordered" evidence="1">
    <location>
        <begin position="40"/>
        <end position="291"/>
    </location>
</feature>
<organism evidence="3 4">
    <name type="scientific">Glonium stellatum</name>
    <dbReference type="NCBI Taxonomy" id="574774"/>
    <lineage>
        <taxon>Eukaryota</taxon>
        <taxon>Fungi</taxon>
        <taxon>Dikarya</taxon>
        <taxon>Ascomycota</taxon>
        <taxon>Pezizomycotina</taxon>
        <taxon>Dothideomycetes</taxon>
        <taxon>Pleosporomycetidae</taxon>
        <taxon>Gloniales</taxon>
        <taxon>Gloniaceae</taxon>
        <taxon>Glonium</taxon>
    </lineage>
</organism>
<name>A0A8E2F4K6_9PEZI</name>
<feature type="compositionally biased region" description="Basic and acidic residues" evidence="1">
    <location>
        <begin position="144"/>
        <end position="161"/>
    </location>
</feature>
<sequence length="675" mass="73241">MPHGAVNPPTAHVPAWKRLGLTLKQSGDAVALPQELQKVEKKRIKDDSPRDLNGTTPTDKLDVVASVKGNPSGLGKRNFEFRAAEEDGEDDDAEHRRKKRASRDQTAGYDGVESQQSTVLAVGAQQNGTASCTALSASNASPRPKGDPNYRKKTGKSKDKPGNQSSSIKHDDISTTAEKTNADVRSQLENGQKACRPKLTSSETRASHATSGNGQGNSENDLRASTEATDVQLDSIIRRGSPTKVSKKAEKAEGTLETVPPSLDATTTPSLIRRKSVTFTPDTKTSDGNSAQELFKTWVTQQKGPSAEFTADEIAQFVPPPKLHPANDLPSKEPTLKSSKKESKKTSKAEKAKKTEKGEAAKPKSEVESEALQSDRSLDSTEKQSQPSKAELKAAKKSLRATESSNHPKKDLAPYLVYLDRYHKSRETWKFNKATQTDVLKNALNVFRIPPEYSAALKEYVAGLQGAAARDRLSDAAKTALKELDDSETAEEKAEDEDTPMDGAADRQAAHDSALRNRIKKERKRRRDEADEELTTLKRRRAEDILQALAAGTPIMPRPSSIITQSSNGTVKNRKITFEDEELSAPQPRARRRKLRANFSDDDSSSSSSSDESIPSPAASDDDSEEDSNDDSEEGEKQSGSSHADSETSSSSDNESSSSSDESDSESSDSDSDSD</sequence>
<feature type="region of interest" description="Disordered" evidence="1">
    <location>
        <begin position="304"/>
        <end position="414"/>
    </location>
</feature>
<dbReference type="AlphaFoldDB" id="A0A8E2F4K6"/>
<dbReference type="OrthoDB" id="10261563at2759"/>
<dbReference type="EMBL" id="KV749236">
    <property type="protein sequence ID" value="OCL10465.1"/>
    <property type="molecule type" value="Genomic_DNA"/>
</dbReference>
<feature type="compositionally biased region" description="Polar residues" evidence="1">
    <location>
        <begin position="174"/>
        <end position="190"/>
    </location>
</feature>
<feature type="compositionally biased region" description="Polar residues" evidence="1">
    <location>
        <begin position="113"/>
        <end position="141"/>
    </location>
</feature>
<evidence type="ECO:0000313" key="3">
    <source>
        <dbReference type="EMBL" id="OCL10465.1"/>
    </source>
</evidence>
<evidence type="ECO:0000313" key="4">
    <source>
        <dbReference type="Proteomes" id="UP000250140"/>
    </source>
</evidence>
<feature type="domain" description="WKF" evidence="2">
    <location>
        <begin position="418"/>
        <end position="479"/>
    </location>
</feature>
<feature type="region of interest" description="Disordered" evidence="1">
    <location>
        <begin position="481"/>
        <end position="535"/>
    </location>
</feature>
<feature type="compositionally biased region" description="Acidic residues" evidence="1">
    <location>
        <begin position="661"/>
        <end position="675"/>
    </location>
</feature>
<gene>
    <name evidence="3" type="ORF">AOQ84DRAFT_215684</name>
</gene>
<feature type="compositionally biased region" description="Polar residues" evidence="1">
    <location>
        <begin position="199"/>
        <end position="219"/>
    </location>
</feature>
<evidence type="ECO:0000259" key="2">
    <source>
        <dbReference type="Pfam" id="PF10180"/>
    </source>
</evidence>
<evidence type="ECO:0000256" key="1">
    <source>
        <dbReference type="SAM" id="MobiDB-lite"/>
    </source>
</evidence>
<accession>A0A8E2F4K6</accession>
<dbReference type="Pfam" id="PF10180">
    <property type="entry name" value="WKF"/>
    <property type="match status" value="1"/>
</dbReference>
<feature type="compositionally biased region" description="Low complexity" evidence="1">
    <location>
        <begin position="639"/>
        <end position="660"/>
    </location>
</feature>
<feature type="compositionally biased region" description="Polar residues" evidence="1">
    <location>
        <begin position="277"/>
        <end position="291"/>
    </location>
</feature>
<feature type="region of interest" description="Disordered" evidence="1">
    <location>
        <begin position="550"/>
        <end position="675"/>
    </location>
</feature>
<protein>
    <recommendedName>
        <fullName evidence="2">WKF domain-containing protein</fullName>
    </recommendedName>
</protein>
<reference evidence="3 4" key="1">
    <citation type="journal article" date="2016" name="Nat. Commun.">
        <title>Ectomycorrhizal ecology is imprinted in the genome of the dominant symbiotic fungus Cenococcum geophilum.</title>
        <authorList>
            <consortium name="DOE Joint Genome Institute"/>
            <person name="Peter M."/>
            <person name="Kohler A."/>
            <person name="Ohm R.A."/>
            <person name="Kuo A."/>
            <person name="Krutzmann J."/>
            <person name="Morin E."/>
            <person name="Arend M."/>
            <person name="Barry K.W."/>
            <person name="Binder M."/>
            <person name="Choi C."/>
            <person name="Clum A."/>
            <person name="Copeland A."/>
            <person name="Grisel N."/>
            <person name="Haridas S."/>
            <person name="Kipfer T."/>
            <person name="LaButti K."/>
            <person name="Lindquist E."/>
            <person name="Lipzen A."/>
            <person name="Maire R."/>
            <person name="Meier B."/>
            <person name="Mihaltcheva S."/>
            <person name="Molinier V."/>
            <person name="Murat C."/>
            <person name="Poggeler S."/>
            <person name="Quandt C.A."/>
            <person name="Sperisen C."/>
            <person name="Tritt A."/>
            <person name="Tisserant E."/>
            <person name="Crous P.W."/>
            <person name="Henrissat B."/>
            <person name="Nehls U."/>
            <person name="Egli S."/>
            <person name="Spatafora J.W."/>
            <person name="Grigoriev I.V."/>
            <person name="Martin F.M."/>
        </authorList>
    </citation>
    <scope>NUCLEOTIDE SEQUENCE [LARGE SCALE GENOMIC DNA]</scope>
    <source>
        <strain evidence="3 4">CBS 207.34</strain>
    </source>
</reference>
<feature type="compositionally biased region" description="Basic and acidic residues" evidence="1">
    <location>
        <begin position="504"/>
        <end position="515"/>
    </location>
</feature>
<feature type="compositionally biased region" description="Low complexity" evidence="1">
    <location>
        <begin position="605"/>
        <end position="619"/>
    </location>
</feature>
<dbReference type="Proteomes" id="UP000250140">
    <property type="component" value="Unassembled WGS sequence"/>
</dbReference>
<feature type="compositionally biased region" description="Acidic residues" evidence="1">
    <location>
        <begin position="620"/>
        <end position="634"/>
    </location>
</feature>
<proteinExistence type="predicted"/>